<evidence type="ECO:0000256" key="7">
    <source>
        <dbReference type="ARBA" id="ARBA00022927"/>
    </source>
</evidence>
<dbReference type="PROSITE" id="PS51072">
    <property type="entry name" value="MHD"/>
    <property type="match status" value="1"/>
</dbReference>
<reference evidence="17" key="1">
    <citation type="submission" date="2024-06" db="EMBL/GenBank/DDBJ databases">
        <authorList>
            <person name="Ryan C."/>
        </authorList>
    </citation>
    <scope>NUCLEOTIDE SEQUENCE [LARGE SCALE GENOMIC DNA]</scope>
</reference>
<evidence type="ECO:0000256" key="1">
    <source>
        <dbReference type="ARBA" id="ARBA00004255"/>
    </source>
</evidence>
<feature type="chain" id="PRO_5044787285" description="Coatomer subunit delta" evidence="14">
    <location>
        <begin position="25"/>
        <end position="616"/>
    </location>
</feature>
<dbReference type="GO" id="GO:0006890">
    <property type="term" value="P:retrograde vesicle-mediated transport, Golgi to endoplasmic reticulum"/>
    <property type="evidence" value="ECO:0007669"/>
    <property type="project" value="UniProtKB-UniRule"/>
</dbReference>
<comment type="subunit">
    <text evidence="3 12">Oligomeric complex that consists of at least the alpha, beta, beta', gamma, delta, epsilon and zeta subunits.</text>
</comment>
<gene>
    <name evidence="16" type="ORF">URODEC1_LOCUS91689</name>
</gene>
<proteinExistence type="inferred from homology"/>
<dbReference type="InterPro" id="IPR027059">
    <property type="entry name" value="Coatomer_dsu"/>
</dbReference>
<reference evidence="16 17" key="2">
    <citation type="submission" date="2024-10" db="EMBL/GenBank/DDBJ databases">
        <authorList>
            <person name="Ryan C."/>
        </authorList>
    </citation>
    <scope>NUCLEOTIDE SEQUENCE [LARGE SCALE GENOMIC DNA]</scope>
</reference>
<comment type="subcellular location">
    <subcellularLocation>
        <location evidence="12">Cytoplasm</location>
    </subcellularLocation>
    <subcellularLocation>
        <location evidence="1 12">Golgi apparatus membrane</location>
        <topology evidence="1 12">Peripheral membrane protein</topology>
        <orientation evidence="1 12">Cytoplasmic side</orientation>
    </subcellularLocation>
    <subcellularLocation>
        <location evidence="12">Cytoplasmic vesicle</location>
        <location evidence="12">COPI-coated vesicle membrane</location>
        <topology evidence="12">Peripheral membrane protein</topology>
        <orientation evidence="12">Cytoplasmic side</orientation>
    </subcellularLocation>
</comment>
<dbReference type="GO" id="GO:0000139">
    <property type="term" value="C:Golgi membrane"/>
    <property type="evidence" value="ECO:0007669"/>
    <property type="project" value="UniProtKB-SubCell"/>
</dbReference>
<evidence type="ECO:0000256" key="13">
    <source>
        <dbReference type="SAM" id="MobiDB-lite"/>
    </source>
</evidence>
<dbReference type="Gene3D" id="2.60.40.1170">
    <property type="entry name" value="Mu homology domain, subdomain B"/>
    <property type="match status" value="2"/>
</dbReference>
<dbReference type="GO" id="GO:0030126">
    <property type="term" value="C:COPI vesicle coat"/>
    <property type="evidence" value="ECO:0007669"/>
    <property type="project" value="UniProtKB-UniRule"/>
</dbReference>
<evidence type="ECO:0000259" key="15">
    <source>
        <dbReference type="PROSITE" id="PS51072"/>
    </source>
</evidence>
<dbReference type="SUPFAM" id="SSF49447">
    <property type="entry name" value="Second domain of Mu2 adaptin subunit (ap50) of ap2 adaptor"/>
    <property type="match status" value="1"/>
</dbReference>
<evidence type="ECO:0000256" key="11">
    <source>
        <dbReference type="ARBA" id="ARBA00025536"/>
    </source>
</evidence>
<dbReference type="FunFam" id="2.60.40.1170:FF:000015">
    <property type="entry name" value="Coatomer subunit delta"/>
    <property type="match status" value="1"/>
</dbReference>
<evidence type="ECO:0000256" key="14">
    <source>
        <dbReference type="SAM" id="SignalP"/>
    </source>
</evidence>
<keyword evidence="9 12" id="KW-0472">Membrane</keyword>
<organism evidence="16 17">
    <name type="scientific">Urochloa decumbens</name>
    <dbReference type="NCBI Taxonomy" id="240449"/>
    <lineage>
        <taxon>Eukaryota</taxon>
        <taxon>Viridiplantae</taxon>
        <taxon>Streptophyta</taxon>
        <taxon>Embryophyta</taxon>
        <taxon>Tracheophyta</taxon>
        <taxon>Spermatophyta</taxon>
        <taxon>Magnoliopsida</taxon>
        <taxon>Liliopsida</taxon>
        <taxon>Poales</taxon>
        <taxon>Poaceae</taxon>
        <taxon>PACMAD clade</taxon>
        <taxon>Panicoideae</taxon>
        <taxon>Panicodae</taxon>
        <taxon>Paniceae</taxon>
        <taxon>Melinidinae</taxon>
        <taxon>Urochloa</taxon>
    </lineage>
</organism>
<dbReference type="InterPro" id="IPR011012">
    <property type="entry name" value="Longin-like_dom_sf"/>
</dbReference>
<accession>A0ABC9E5F9</accession>
<evidence type="ECO:0000256" key="5">
    <source>
        <dbReference type="ARBA" id="ARBA00022490"/>
    </source>
</evidence>
<feature type="region of interest" description="Disordered" evidence="13">
    <location>
        <begin position="47"/>
        <end position="72"/>
    </location>
</feature>
<keyword evidence="10" id="KW-0968">Cytoplasmic vesicle</keyword>
<dbReference type="PANTHER" id="PTHR10121">
    <property type="entry name" value="COATOMER SUBUNIT DELTA"/>
    <property type="match status" value="1"/>
</dbReference>
<keyword evidence="14" id="KW-0732">Signal</keyword>
<name>A0ABC9E5F9_9POAL</name>
<dbReference type="EMBL" id="OZ075146">
    <property type="protein sequence ID" value="CAL5050593.1"/>
    <property type="molecule type" value="Genomic_DNA"/>
</dbReference>
<sequence length="616" mass="67344">MIIGYFALRFPLFSFSLFLYPALPFSPPCPAPAAGCSCRATIGRPRTPPAPGLAAPTRRPAASFGPASRAQPLSSGRAFCATKGALTPLRRAPETSIRQVVLAASIVSKSGKALVSRQFVDMSRIRIEGLLAAFPKLVGTGKQHTYVETENVRYVYQPIEGLYLLLITNKQSNILEDLDTLRLLSKLVPEYSPSLDEEGVCKTAFELIFAFDEAISLGNKENVTVQQVKQYCEMESHEEKAHKLMMQAKINETKDVMKKKANELDKMRMERGKLDKGGYSSISGPRVIEKTFSDMSISGSGFGGLSTDMDSFASKPKGGRPSQAATAPGKGLGMKLGKTQKTNQFLESLKAEGEVILEDVQPSSVPTRSPALLPTDPITVTIEEKLNVVVKRDGGINNFDVQGTLALQVLNDADGFIQLQIESQDITGLSFKTHPNISKELFNSQQILGAKDPNRPFPSGQNETPLVKWRIQGMDESSLPLSVNCWPSVSGNETYVNIEYEASEMFDLHNVVISIPLPALRETPSVRQIDGEWKFDSRNSVLEWSILLIDQSNRSGSMEFVVPPADPSSFFPISVGFSASSTFSDLKVTGILPLKEGNPPKFSQRARLLAANYQVV</sequence>
<feature type="region of interest" description="Disordered" evidence="13">
    <location>
        <begin position="313"/>
        <end position="336"/>
    </location>
</feature>
<dbReference type="AlphaFoldDB" id="A0ABC9E5F9"/>
<dbReference type="InterPro" id="IPR028565">
    <property type="entry name" value="MHD"/>
</dbReference>
<dbReference type="Gene3D" id="3.30.450.60">
    <property type="match status" value="1"/>
</dbReference>
<protein>
    <recommendedName>
        <fullName evidence="12">Coatomer subunit delta</fullName>
    </recommendedName>
</protein>
<keyword evidence="17" id="KW-1185">Reference proteome</keyword>
<keyword evidence="5 12" id="KW-0963">Cytoplasm</keyword>
<evidence type="ECO:0000313" key="17">
    <source>
        <dbReference type="Proteomes" id="UP001497457"/>
    </source>
</evidence>
<dbReference type="GO" id="GO:0015031">
    <property type="term" value="P:protein transport"/>
    <property type="evidence" value="ECO:0007669"/>
    <property type="project" value="UniProtKB-KW"/>
</dbReference>
<evidence type="ECO:0000313" key="16">
    <source>
        <dbReference type="EMBL" id="CAL5050593.1"/>
    </source>
</evidence>
<dbReference type="InterPro" id="IPR036168">
    <property type="entry name" value="AP2_Mu_C_sf"/>
</dbReference>
<evidence type="ECO:0000256" key="2">
    <source>
        <dbReference type="ARBA" id="ARBA00010516"/>
    </source>
</evidence>
<keyword evidence="7 12" id="KW-0653">Protein transport</keyword>
<keyword evidence="8 12" id="KW-0333">Golgi apparatus</keyword>
<dbReference type="SUPFAM" id="SSF64356">
    <property type="entry name" value="SNARE-like"/>
    <property type="match status" value="1"/>
</dbReference>
<evidence type="ECO:0000256" key="9">
    <source>
        <dbReference type="ARBA" id="ARBA00023136"/>
    </source>
</evidence>
<dbReference type="Proteomes" id="UP001497457">
    <property type="component" value="Chromosome 36b"/>
</dbReference>
<comment type="function">
    <text evidence="11">The coatomer is a cytosolic protein complex that binds to dilysine motifs and reversibly associates with Golgi non-clathrin-coated vesicles, which further mediate biosynthetic protein transport from the ER, via the Golgi up to the trans Golgi network. Coatomer complex is required for budding from Golgi membranes, and is essential for the retrograde Golgi-to-ER transport of dilysine-tagged proteins.</text>
</comment>
<evidence type="ECO:0000256" key="12">
    <source>
        <dbReference type="RuleBase" id="RU366052"/>
    </source>
</evidence>
<dbReference type="PANTHER" id="PTHR10121:SF0">
    <property type="entry name" value="COATOMER SUBUNIT DELTA"/>
    <property type="match status" value="1"/>
</dbReference>
<dbReference type="CDD" id="cd09254">
    <property type="entry name" value="AP_delta-COPI_MHD"/>
    <property type="match status" value="1"/>
</dbReference>
<feature type="domain" description="MHD" evidence="15">
    <location>
        <begin position="375"/>
        <end position="616"/>
    </location>
</feature>
<feature type="signal peptide" evidence="14">
    <location>
        <begin position="1"/>
        <end position="24"/>
    </location>
</feature>
<dbReference type="FunFam" id="3.30.450.60:FF:000003">
    <property type="entry name" value="Coatomer subunit delta"/>
    <property type="match status" value="1"/>
</dbReference>
<evidence type="ECO:0000256" key="10">
    <source>
        <dbReference type="ARBA" id="ARBA00023329"/>
    </source>
</evidence>
<dbReference type="CDD" id="cd14830">
    <property type="entry name" value="Delta_COP_N"/>
    <property type="match status" value="1"/>
</dbReference>
<comment type="similarity">
    <text evidence="2 12">Belongs to the adaptor complexes medium subunit family. Delta-COP subfamily.</text>
</comment>
<keyword evidence="6 12" id="KW-0931">ER-Golgi transport</keyword>
<dbReference type="Pfam" id="PF00928">
    <property type="entry name" value="Adap_comp_sub"/>
    <property type="match status" value="1"/>
</dbReference>
<evidence type="ECO:0000256" key="4">
    <source>
        <dbReference type="ARBA" id="ARBA00022448"/>
    </source>
</evidence>
<evidence type="ECO:0000256" key="6">
    <source>
        <dbReference type="ARBA" id="ARBA00022892"/>
    </source>
</evidence>
<keyword evidence="4 12" id="KW-0813">Transport</keyword>
<evidence type="ECO:0000256" key="8">
    <source>
        <dbReference type="ARBA" id="ARBA00023034"/>
    </source>
</evidence>
<evidence type="ECO:0000256" key="3">
    <source>
        <dbReference type="ARBA" id="ARBA00011775"/>
    </source>
</evidence>